<evidence type="ECO:0000256" key="1">
    <source>
        <dbReference type="ARBA" id="ARBA00004141"/>
    </source>
</evidence>
<sequence length="239" mass="27044">MSYDLFAGFDDWNFNLWASPFMMWVWLFTVGILVGSSHRVQLTNADALLVGLLRWFWALPPIAQTNAHAVRCLGVFHLLFSLGFFLLATNLYGMFPYTFGWSSHLPVVMTLAFVFWGSCVMHRVWAWSWGPISASFMMFSVCGWLLPLVVMGEIISVCMRPLALMLRLLVNITIGHLFLGFLAQATVLGSVGGSVVMTLTPLVFLWGITVAELGVAVLQSYVFFMLICLYWLEEDPMFW</sequence>
<comment type="similarity">
    <text evidence="2">Belongs to the ATPase A chain family.</text>
</comment>
<keyword evidence="13" id="KW-0496">Mitochondrion</keyword>
<evidence type="ECO:0000313" key="13">
    <source>
        <dbReference type="EMBL" id="AQZ26149.1"/>
    </source>
</evidence>
<evidence type="ECO:0000256" key="6">
    <source>
        <dbReference type="ARBA" id="ARBA00022781"/>
    </source>
</evidence>
<evidence type="ECO:0000256" key="8">
    <source>
        <dbReference type="ARBA" id="ARBA00023065"/>
    </source>
</evidence>
<feature type="transmembrane region" description="Helical" evidence="12">
    <location>
        <begin position="107"/>
        <end position="126"/>
    </location>
</feature>
<reference evidence="13" key="1">
    <citation type="journal article" date="2017" name="Mol. Phylogenet. Evol.">
        <title>Curious bivalves: Systematic utility and unusual properties of anomalodesmatan mitochondrial genomes.</title>
        <authorList>
            <person name="Williams S.T."/>
            <person name="Foster P.G."/>
            <person name="Hughes C."/>
            <person name="Harper E.M."/>
            <person name="Taylor J.D."/>
            <person name="Littlewood D.T."/>
            <person name="Dyal P."/>
            <person name="Hopkins K.P."/>
            <person name="Briscoe A.G."/>
        </authorList>
    </citation>
    <scope>NUCLEOTIDE SEQUENCE</scope>
</reference>
<name>A0A1U9XPG7_LYONO</name>
<dbReference type="SUPFAM" id="SSF81336">
    <property type="entry name" value="F1F0 ATP synthase subunit A"/>
    <property type="match status" value="1"/>
</dbReference>
<keyword evidence="5 12" id="KW-0812">Transmembrane</keyword>
<accession>A0A1U9XPG7</accession>
<dbReference type="GO" id="GO:0046933">
    <property type="term" value="F:proton-transporting ATP synthase activity, rotational mechanism"/>
    <property type="evidence" value="ECO:0007669"/>
    <property type="project" value="TreeGrafter"/>
</dbReference>
<feature type="transmembrane region" description="Helical" evidence="12">
    <location>
        <begin position="203"/>
        <end position="232"/>
    </location>
</feature>
<dbReference type="GO" id="GO:0005743">
    <property type="term" value="C:mitochondrial inner membrane"/>
    <property type="evidence" value="ECO:0007669"/>
    <property type="project" value="UniProtKB-SubCell"/>
</dbReference>
<keyword evidence="7 12" id="KW-1133">Transmembrane helix</keyword>
<dbReference type="Gene3D" id="1.20.120.220">
    <property type="entry name" value="ATP synthase, F0 complex, subunit A"/>
    <property type="match status" value="1"/>
</dbReference>
<evidence type="ECO:0000256" key="12">
    <source>
        <dbReference type="SAM" id="Phobius"/>
    </source>
</evidence>
<evidence type="ECO:0000256" key="2">
    <source>
        <dbReference type="ARBA" id="ARBA00006810"/>
    </source>
</evidence>
<keyword evidence="10" id="KW-0066">ATP synthesis</keyword>
<keyword evidence="8" id="KW-0406">Ion transport</keyword>
<feature type="transmembrane region" description="Helical" evidence="12">
    <location>
        <begin position="164"/>
        <end position="183"/>
    </location>
</feature>
<keyword evidence="3" id="KW-0813">Transport</keyword>
<gene>
    <name evidence="13" type="primary">ATP6</name>
</gene>
<dbReference type="NCBIfam" id="TIGR01131">
    <property type="entry name" value="ATP_synt_6_or_A"/>
    <property type="match status" value="1"/>
</dbReference>
<evidence type="ECO:0000256" key="4">
    <source>
        <dbReference type="ARBA" id="ARBA00022547"/>
    </source>
</evidence>
<feature type="transmembrane region" description="Helical" evidence="12">
    <location>
        <begin position="12"/>
        <end position="35"/>
    </location>
</feature>
<dbReference type="PRINTS" id="PR00123">
    <property type="entry name" value="ATPASEA"/>
</dbReference>
<dbReference type="PANTHER" id="PTHR11410">
    <property type="entry name" value="ATP SYNTHASE SUBUNIT A"/>
    <property type="match status" value="1"/>
</dbReference>
<evidence type="ECO:0000256" key="7">
    <source>
        <dbReference type="ARBA" id="ARBA00022989"/>
    </source>
</evidence>
<dbReference type="EMBL" id="KX815960">
    <property type="protein sequence ID" value="AQZ26149.1"/>
    <property type="molecule type" value="Genomic_DNA"/>
</dbReference>
<dbReference type="InterPro" id="IPR035908">
    <property type="entry name" value="F0_ATP_A_sf"/>
</dbReference>
<dbReference type="GeneID" id="32229724"/>
<organism evidence="13">
    <name type="scientific">Lyonsia norwegica</name>
    <name type="common">Saltwater clam</name>
    <name type="synonym">Mya norwegica</name>
    <dbReference type="NCBI Taxonomy" id="228471"/>
    <lineage>
        <taxon>Eukaryota</taxon>
        <taxon>Metazoa</taxon>
        <taxon>Spiralia</taxon>
        <taxon>Lophotrochozoa</taxon>
        <taxon>Mollusca</taxon>
        <taxon>Bivalvia</taxon>
        <taxon>Autobranchia</taxon>
        <taxon>Heteroconchia</taxon>
        <taxon>Euheterodonta</taxon>
        <taxon>Anomalodesmata</taxon>
        <taxon>Pandoroidea</taxon>
        <taxon>Lyonsiidae</taxon>
        <taxon>Lyonsia</taxon>
    </lineage>
</organism>
<dbReference type="CDD" id="cd00310">
    <property type="entry name" value="ATP-synt_Fo_a_6"/>
    <property type="match status" value="1"/>
</dbReference>
<evidence type="ECO:0000256" key="9">
    <source>
        <dbReference type="ARBA" id="ARBA00023136"/>
    </source>
</evidence>
<keyword evidence="9 12" id="KW-0472">Membrane</keyword>
<dbReference type="AlphaFoldDB" id="A0A1U9XPG7"/>
<geneLocation type="mitochondrion" evidence="13"/>
<dbReference type="Pfam" id="PF00119">
    <property type="entry name" value="ATP-synt_A"/>
    <property type="match status" value="1"/>
</dbReference>
<keyword evidence="4" id="KW-0138">CF(0)</keyword>
<dbReference type="InterPro" id="IPR045083">
    <property type="entry name" value="ATP_synth_F0_asu_bact/mt"/>
</dbReference>
<comment type="subcellular location">
    <subcellularLocation>
        <location evidence="1">Membrane</location>
        <topology evidence="1">Multi-pass membrane protein</topology>
    </subcellularLocation>
    <subcellularLocation>
        <location evidence="11">Mitochondrion inner membrane</location>
        <topology evidence="11">Multi-pass membrane protein</topology>
    </subcellularLocation>
</comment>
<dbReference type="CTD" id="4508"/>
<dbReference type="RefSeq" id="YP_009353848.1">
    <property type="nucleotide sequence ID" value="NC_034302.1"/>
</dbReference>
<evidence type="ECO:0000256" key="5">
    <source>
        <dbReference type="ARBA" id="ARBA00022692"/>
    </source>
</evidence>
<protein>
    <recommendedName>
        <fullName evidence="11">ATP synthase subunit a</fullName>
    </recommendedName>
</protein>
<dbReference type="GO" id="GO:0045259">
    <property type="term" value="C:proton-transporting ATP synthase complex"/>
    <property type="evidence" value="ECO:0007669"/>
    <property type="project" value="UniProtKB-KW"/>
</dbReference>
<feature type="transmembrane region" description="Helical" evidence="12">
    <location>
        <begin position="132"/>
        <end position="152"/>
    </location>
</feature>
<evidence type="ECO:0000256" key="3">
    <source>
        <dbReference type="ARBA" id="ARBA00022448"/>
    </source>
</evidence>
<evidence type="ECO:0000256" key="10">
    <source>
        <dbReference type="ARBA" id="ARBA00023310"/>
    </source>
</evidence>
<keyword evidence="6" id="KW-0375">Hydrogen ion transport</keyword>
<dbReference type="PANTHER" id="PTHR11410:SF0">
    <property type="entry name" value="ATP SYNTHASE SUBUNIT A"/>
    <property type="match status" value="1"/>
</dbReference>
<feature type="transmembrane region" description="Helical" evidence="12">
    <location>
        <begin position="75"/>
        <end position="95"/>
    </location>
</feature>
<dbReference type="InterPro" id="IPR000568">
    <property type="entry name" value="ATP_synth_F0_asu"/>
</dbReference>
<evidence type="ECO:0000256" key="11">
    <source>
        <dbReference type="RuleBase" id="RU004450"/>
    </source>
</evidence>
<proteinExistence type="inferred from homology"/>